<feature type="non-terminal residue" evidence="8">
    <location>
        <position position="1"/>
    </location>
</feature>
<evidence type="ECO:0000256" key="3">
    <source>
        <dbReference type="ARBA" id="ARBA00023125"/>
    </source>
</evidence>
<accession>X1LP87</accession>
<comment type="caution">
    <text evidence="8">The sequence shown here is derived from an EMBL/GenBank/DDBJ whole genome shotgun (WGS) entry which is preliminary data.</text>
</comment>
<evidence type="ECO:0000259" key="7">
    <source>
        <dbReference type="Pfam" id="PF07282"/>
    </source>
</evidence>
<dbReference type="Pfam" id="PF07282">
    <property type="entry name" value="Cas12f1-like_TNB"/>
    <property type="match status" value="1"/>
</dbReference>
<feature type="domain" description="Cas12f1-like TNB" evidence="7">
    <location>
        <begin position="144"/>
        <end position="183"/>
    </location>
</feature>
<gene>
    <name evidence="8" type="ORF">S06H3_23467</name>
</gene>
<reference evidence="8" key="1">
    <citation type="journal article" date="2014" name="Front. Microbiol.">
        <title>High frequency of phylogenetically diverse reductive dehalogenase-homologous genes in deep subseafloor sedimentary metagenomes.</title>
        <authorList>
            <person name="Kawai M."/>
            <person name="Futagami T."/>
            <person name="Toyoda A."/>
            <person name="Takaki Y."/>
            <person name="Nishi S."/>
            <person name="Hori S."/>
            <person name="Arai W."/>
            <person name="Tsubouchi T."/>
            <person name="Morono Y."/>
            <person name="Uchiyama I."/>
            <person name="Ito T."/>
            <person name="Fujiyama A."/>
            <person name="Inagaki F."/>
            <person name="Takami H."/>
        </authorList>
    </citation>
    <scope>NUCLEOTIDE SEQUENCE</scope>
    <source>
        <strain evidence="8">Expedition CK06-06</strain>
    </source>
</reference>
<evidence type="ECO:0000256" key="4">
    <source>
        <dbReference type="ARBA" id="ARBA00023172"/>
    </source>
</evidence>
<keyword evidence="3" id="KW-0238">DNA-binding</keyword>
<evidence type="ECO:0000256" key="1">
    <source>
        <dbReference type="ARBA" id="ARBA00008761"/>
    </source>
</evidence>
<keyword evidence="2" id="KW-0815">Transposition</keyword>
<dbReference type="NCBIfam" id="TIGR01766">
    <property type="entry name" value="IS200/IS605 family accessory protein TnpB-like domain"/>
    <property type="match status" value="1"/>
</dbReference>
<dbReference type="Pfam" id="PF01385">
    <property type="entry name" value="OrfB_IS605"/>
    <property type="match status" value="1"/>
</dbReference>
<evidence type="ECO:0000259" key="6">
    <source>
        <dbReference type="Pfam" id="PF01385"/>
    </source>
</evidence>
<feature type="domain" description="Probable transposase IS891/IS1136/IS1341" evidence="6">
    <location>
        <begin position="20"/>
        <end position="122"/>
    </location>
</feature>
<dbReference type="AlphaFoldDB" id="X1LP87"/>
<evidence type="ECO:0000256" key="2">
    <source>
        <dbReference type="ARBA" id="ARBA00022578"/>
    </source>
</evidence>
<evidence type="ECO:0008006" key="9">
    <source>
        <dbReference type="Google" id="ProtNLM"/>
    </source>
</evidence>
<feature type="non-terminal residue" evidence="8">
    <location>
        <position position="189"/>
    </location>
</feature>
<feature type="compositionally biased region" description="Basic and acidic residues" evidence="5">
    <location>
        <begin position="120"/>
        <end position="129"/>
    </location>
</feature>
<dbReference type="InterPro" id="IPR010095">
    <property type="entry name" value="Cas12f1-like_TNB"/>
</dbReference>
<dbReference type="GO" id="GO:0003677">
    <property type="term" value="F:DNA binding"/>
    <property type="evidence" value="ECO:0007669"/>
    <property type="project" value="UniProtKB-KW"/>
</dbReference>
<dbReference type="GO" id="GO:0032196">
    <property type="term" value="P:transposition"/>
    <property type="evidence" value="ECO:0007669"/>
    <property type="project" value="UniProtKB-KW"/>
</dbReference>
<dbReference type="GO" id="GO:0006310">
    <property type="term" value="P:DNA recombination"/>
    <property type="evidence" value="ECO:0007669"/>
    <property type="project" value="UniProtKB-KW"/>
</dbReference>
<evidence type="ECO:0000313" key="8">
    <source>
        <dbReference type="EMBL" id="GAI07641.1"/>
    </source>
</evidence>
<dbReference type="InterPro" id="IPR001959">
    <property type="entry name" value="Transposase"/>
</dbReference>
<evidence type="ECO:0000256" key="5">
    <source>
        <dbReference type="SAM" id="MobiDB-lite"/>
    </source>
</evidence>
<protein>
    <recommendedName>
        <fullName evidence="9">Transposase IS891/IS1136/IS1341 domain-containing protein</fullName>
    </recommendedName>
</protein>
<dbReference type="EMBL" id="BARV01012761">
    <property type="protein sequence ID" value="GAI07641.1"/>
    <property type="molecule type" value="Genomic_DNA"/>
</dbReference>
<organism evidence="8">
    <name type="scientific">marine sediment metagenome</name>
    <dbReference type="NCBI Taxonomy" id="412755"/>
    <lineage>
        <taxon>unclassified sequences</taxon>
        <taxon>metagenomes</taxon>
        <taxon>ecological metagenomes</taxon>
    </lineage>
</organism>
<comment type="similarity">
    <text evidence="1">In the C-terminal section; belongs to the transposase 35 family.</text>
</comment>
<proteinExistence type="inferred from homology"/>
<sequence length="189" mass="22359">SIIYEQHTPEYFDNGIYQTIDLGLMNIVAAVNSHEGKTITVKNKRVEKYWQPKIEEIQSKRDYCKKYSNRWHRYNDKMWKMIRKQANQRNDFQHKVSKKIVENTKANTIIIGDLNVKAMSESKKNDKKNDKSRHRNMQSSGSIGRFAGFLTYKAEKAGKKVIRISERGTTRRCCYCMQKKNRKLSERTI</sequence>
<name>X1LP87_9ZZZZ</name>
<keyword evidence="4" id="KW-0233">DNA recombination</keyword>
<feature type="region of interest" description="Disordered" evidence="5">
    <location>
        <begin position="120"/>
        <end position="141"/>
    </location>
</feature>
<dbReference type="NCBIfam" id="NF040570">
    <property type="entry name" value="guided_TnpB"/>
    <property type="match status" value="1"/>
</dbReference>